<feature type="region of interest" description="Disordered" evidence="3">
    <location>
        <begin position="79"/>
        <end position="287"/>
    </location>
</feature>
<dbReference type="InterPro" id="IPR025609">
    <property type="entry name" value="Lsm14-like_N"/>
</dbReference>
<sequence length="532" mass="55420">MSDFLGSRISLISKSDIRYVGTLHEINSDESTVSLENVRSFGTEGRRGRPEDEVAPSDQVYEYIVFRGSDVKDLRIEEHPSVKENKPPPAMPDDPAIVGTRARGGAPNQPGPSAPGNFQRPYPPNNFYGGPLPAGSWGRGGGPGPMPGPGAGFGMSYPPPPPHWFPPGGRFPPGGHGPWNNHPPPPGTGVPPGPEPPNQRHGPPGPAPDPKAASVGLGADRPKPVTTPAAETKAPAPAPTARPPTNAPSPPIESKPSVEEVKAAASTLSTNGSIPGTTSQSKVAPATLRNNRVMPVIPLSGPAGKPFALPTASQANVKVTVTAAPSSVEDATKAARAAVAAAMAQLGNSGGNAMDNLTNKVNEMRVNASRGAPAGRGRGRGGRPGGPKVEVPNSDFDFAQSNAKFNREEIAKEAIAGSPLTEQPNELAAQAAEVEASNGNPVIAYNKSKSFFDNISSEAKDRAENSGHKPGGREWRGEEQRKNMETFGQGSVDGGYRNYRGRGRGRGNRGRGYGRGPRGGSRPHFQPATVDQ</sequence>
<evidence type="ECO:0000256" key="3">
    <source>
        <dbReference type="SAM" id="MobiDB-lite"/>
    </source>
</evidence>
<feature type="compositionally biased region" description="Basic residues" evidence="3">
    <location>
        <begin position="499"/>
        <end position="509"/>
    </location>
</feature>
<feature type="compositionally biased region" description="Low complexity" evidence="3">
    <location>
        <begin position="224"/>
        <end position="235"/>
    </location>
</feature>
<dbReference type="CDD" id="cd01736">
    <property type="entry name" value="LSm14_N"/>
    <property type="match status" value="1"/>
</dbReference>
<dbReference type="PANTHER" id="PTHR13586:SF0">
    <property type="entry name" value="TRAILER HITCH, ISOFORM H"/>
    <property type="match status" value="1"/>
</dbReference>
<evidence type="ECO:0000256" key="1">
    <source>
        <dbReference type="PROSITE-ProRule" id="PRU00846"/>
    </source>
</evidence>
<feature type="domain" description="DFDF" evidence="4">
    <location>
        <begin position="384"/>
        <end position="420"/>
    </location>
</feature>
<dbReference type="Pfam" id="PF09532">
    <property type="entry name" value="FDF"/>
    <property type="match status" value="1"/>
</dbReference>
<feature type="compositionally biased region" description="Pro residues" evidence="3">
    <location>
        <begin position="181"/>
        <end position="209"/>
    </location>
</feature>
<evidence type="ECO:0000259" key="6">
    <source>
        <dbReference type="PROSITE" id="PS51536"/>
    </source>
</evidence>
<dbReference type="GO" id="GO:0000932">
    <property type="term" value="C:P-body"/>
    <property type="evidence" value="ECO:0007669"/>
    <property type="project" value="TreeGrafter"/>
</dbReference>
<dbReference type="InterPro" id="IPR010920">
    <property type="entry name" value="LSM_dom_sf"/>
</dbReference>
<dbReference type="SUPFAM" id="SSF50182">
    <property type="entry name" value="Sm-like ribonucleoproteins"/>
    <property type="match status" value="1"/>
</dbReference>
<evidence type="ECO:0000313" key="9">
    <source>
        <dbReference type="Proteomes" id="UP000557566"/>
    </source>
</evidence>
<evidence type="ECO:0000259" key="4">
    <source>
        <dbReference type="PROSITE" id="PS51512"/>
    </source>
</evidence>
<dbReference type="OrthoDB" id="21539at2759"/>
<dbReference type="InterPro" id="IPR019050">
    <property type="entry name" value="FDF_dom"/>
</dbReference>
<feature type="compositionally biased region" description="Pro residues" evidence="3">
    <location>
        <begin position="236"/>
        <end position="253"/>
    </location>
</feature>
<dbReference type="InterPro" id="IPR025761">
    <property type="entry name" value="FFD_box"/>
</dbReference>
<feature type="domain" description="FFD box profile" evidence="5">
    <location>
        <begin position="443"/>
        <end position="459"/>
    </location>
</feature>
<dbReference type="PANTHER" id="PTHR13586">
    <property type="entry name" value="SCD6 PROTEIN-RELATED"/>
    <property type="match status" value="1"/>
</dbReference>
<dbReference type="PROSITE" id="PS51536">
    <property type="entry name" value="TFG"/>
    <property type="match status" value="1"/>
</dbReference>
<accession>A0A8H4PNK0</accession>
<dbReference type="PROSITE" id="PS52002">
    <property type="entry name" value="SM"/>
    <property type="match status" value="1"/>
</dbReference>
<feature type="short sequence motif" description="TFG box" evidence="2">
    <location>
        <begin position="471"/>
        <end position="491"/>
    </location>
</feature>
<name>A0A8H4PNK0_9HYPO</name>
<dbReference type="SMART" id="SM01199">
    <property type="entry name" value="FDF"/>
    <property type="match status" value="1"/>
</dbReference>
<proteinExistence type="predicted"/>
<dbReference type="PROSITE" id="PS51512">
    <property type="entry name" value="DFDF"/>
    <property type="match status" value="1"/>
</dbReference>
<dbReference type="Gene3D" id="2.30.30.100">
    <property type="match status" value="1"/>
</dbReference>
<dbReference type="GO" id="GO:0003729">
    <property type="term" value="F:mRNA binding"/>
    <property type="evidence" value="ECO:0007669"/>
    <property type="project" value="TreeGrafter"/>
</dbReference>
<dbReference type="Pfam" id="PF12701">
    <property type="entry name" value="LSM14"/>
    <property type="match status" value="1"/>
</dbReference>
<feature type="compositionally biased region" description="Gly residues" evidence="3">
    <location>
        <begin position="510"/>
        <end position="519"/>
    </location>
</feature>
<feature type="domain" description="TFG box profile" evidence="6">
    <location>
        <begin position="471"/>
        <end position="491"/>
    </location>
</feature>
<dbReference type="InterPro" id="IPR025768">
    <property type="entry name" value="TFG_box"/>
</dbReference>
<dbReference type="AlphaFoldDB" id="A0A8H4PNK0"/>
<feature type="domain" description="Sm" evidence="7">
    <location>
        <begin position="1"/>
        <end position="80"/>
    </location>
</feature>
<dbReference type="PROSITE" id="PS51513">
    <property type="entry name" value="FFD"/>
    <property type="match status" value="1"/>
</dbReference>
<keyword evidence="9" id="KW-1185">Reference proteome</keyword>
<dbReference type="GO" id="GO:0033962">
    <property type="term" value="P:P-body assembly"/>
    <property type="evidence" value="ECO:0007669"/>
    <property type="project" value="TreeGrafter"/>
</dbReference>
<feature type="region of interest" description="Disordered" evidence="3">
    <location>
        <begin position="456"/>
        <end position="532"/>
    </location>
</feature>
<dbReference type="SMART" id="SM01271">
    <property type="entry name" value="LSM14"/>
    <property type="match status" value="1"/>
</dbReference>
<feature type="compositionally biased region" description="Gly residues" evidence="3">
    <location>
        <begin position="137"/>
        <end position="153"/>
    </location>
</feature>
<dbReference type="EMBL" id="JAAVMX010000006">
    <property type="protein sequence ID" value="KAF4507129.1"/>
    <property type="molecule type" value="Genomic_DNA"/>
</dbReference>
<dbReference type="GO" id="GO:0034063">
    <property type="term" value="P:stress granule assembly"/>
    <property type="evidence" value="ECO:0007669"/>
    <property type="project" value="TreeGrafter"/>
</dbReference>
<organism evidence="8 9">
    <name type="scientific">Ophiocordyceps sinensis</name>
    <dbReference type="NCBI Taxonomy" id="72228"/>
    <lineage>
        <taxon>Eukaryota</taxon>
        <taxon>Fungi</taxon>
        <taxon>Dikarya</taxon>
        <taxon>Ascomycota</taxon>
        <taxon>Pezizomycotina</taxon>
        <taxon>Sordariomycetes</taxon>
        <taxon>Hypocreomycetidae</taxon>
        <taxon>Hypocreales</taxon>
        <taxon>Ophiocordycipitaceae</taxon>
        <taxon>Ophiocordyceps</taxon>
    </lineage>
</organism>
<evidence type="ECO:0000313" key="8">
    <source>
        <dbReference type="EMBL" id="KAF4507129.1"/>
    </source>
</evidence>
<evidence type="ECO:0000259" key="7">
    <source>
        <dbReference type="PROSITE" id="PS52002"/>
    </source>
</evidence>
<feature type="region of interest" description="Disordered" evidence="3">
    <location>
        <begin position="368"/>
        <end position="395"/>
    </location>
</feature>
<dbReference type="InterPro" id="IPR047575">
    <property type="entry name" value="Sm"/>
</dbReference>
<protein>
    <submittedName>
        <fullName evidence="8">Uncharacterized protein</fullName>
    </submittedName>
</protein>
<feature type="compositionally biased region" description="Polar residues" evidence="3">
    <location>
        <begin position="266"/>
        <end position="282"/>
    </location>
</feature>
<dbReference type="InterPro" id="IPR025762">
    <property type="entry name" value="DFDF"/>
</dbReference>
<comment type="caution">
    <text evidence="8">The sequence shown here is derived from an EMBL/GenBank/DDBJ whole genome shotgun (WGS) entry which is preliminary data.</text>
</comment>
<feature type="compositionally biased region" description="Basic and acidic residues" evidence="3">
    <location>
        <begin position="458"/>
        <end position="484"/>
    </location>
</feature>
<reference evidence="8 9" key="1">
    <citation type="journal article" date="2020" name="Genome Biol. Evol.">
        <title>A new high-quality draft genome assembly of the Chinese cordyceps Ophiocordyceps sinensis.</title>
        <authorList>
            <person name="Shu R."/>
            <person name="Zhang J."/>
            <person name="Meng Q."/>
            <person name="Zhang H."/>
            <person name="Zhou G."/>
            <person name="Li M."/>
            <person name="Wu P."/>
            <person name="Zhao Y."/>
            <person name="Chen C."/>
            <person name="Qin Q."/>
        </authorList>
    </citation>
    <scope>NUCLEOTIDE SEQUENCE [LARGE SCALE GENOMIC DNA]</scope>
    <source>
        <strain evidence="8 9">IOZ07</strain>
    </source>
</reference>
<feature type="short sequence motif" description="FFD box" evidence="1">
    <location>
        <begin position="443"/>
        <end position="459"/>
    </location>
</feature>
<dbReference type="Proteomes" id="UP000557566">
    <property type="component" value="Unassembled WGS sequence"/>
</dbReference>
<evidence type="ECO:0000256" key="2">
    <source>
        <dbReference type="PROSITE-ProRule" id="PRU00869"/>
    </source>
</evidence>
<gene>
    <name evidence="8" type="ORF">G6O67_005797</name>
</gene>
<evidence type="ECO:0000259" key="5">
    <source>
        <dbReference type="PROSITE" id="PS51513"/>
    </source>
</evidence>